<name>A0A8J5UDE3_FUSOX</name>
<dbReference type="Proteomes" id="UP000694050">
    <property type="component" value="Unassembled WGS sequence"/>
</dbReference>
<evidence type="ECO:0000313" key="1">
    <source>
        <dbReference type="EMBL" id="KAG7416242.1"/>
    </source>
</evidence>
<evidence type="ECO:0000313" key="2">
    <source>
        <dbReference type="Proteomes" id="UP000694050"/>
    </source>
</evidence>
<dbReference type="AlphaFoldDB" id="A0A8J5UDE3"/>
<reference evidence="1" key="1">
    <citation type="submission" date="2021-04" db="EMBL/GenBank/DDBJ databases">
        <title>First draft genome resource for Brassicaceae pathogens Fusarium oxysporum f. sp. raphani and Fusarium oxysporum f. sp. rapae.</title>
        <authorList>
            <person name="Asai S."/>
        </authorList>
    </citation>
    <scope>NUCLEOTIDE SEQUENCE</scope>
    <source>
        <strain evidence="1">Tf1208</strain>
    </source>
</reference>
<accession>A0A8J5UDE3</accession>
<comment type="caution">
    <text evidence="1">The sequence shown here is derived from an EMBL/GenBank/DDBJ whole genome shotgun (WGS) entry which is preliminary data.</text>
</comment>
<organism evidence="1 2">
    <name type="scientific">Fusarium oxysporum f. sp. rapae</name>
    <dbReference type="NCBI Taxonomy" id="485398"/>
    <lineage>
        <taxon>Eukaryota</taxon>
        <taxon>Fungi</taxon>
        <taxon>Dikarya</taxon>
        <taxon>Ascomycota</taxon>
        <taxon>Pezizomycotina</taxon>
        <taxon>Sordariomycetes</taxon>
        <taxon>Hypocreomycetidae</taxon>
        <taxon>Hypocreales</taxon>
        <taxon>Nectriaceae</taxon>
        <taxon>Fusarium</taxon>
        <taxon>Fusarium oxysporum species complex</taxon>
    </lineage>
</organism>
<protein>
    <submittedName>
        <fullName evidence="1">Uncharacterized protein</fullName>
    </submittedName>
</protein>
<proteinExistence type="predicted"/>
<gene>
    <name evidence="1" type="ORF">Forpe1208_v006415</name>
</gene>
<dbReference type="EMBL" id="JAELUQ010000004">
    <property type="protein sequence ID" value="KAG7416242.1"/>
    <property type="molecule type" value="Genomic_DNA"/>
</dbReference>
<sequence>MPKTKGEAVSCCVNVYEQLSHIQFETISLPNSPIKMEDTMTNTANQSLKLIQHGRAVGHGYLELNFHVRASDSGS</sequence>